<evidence type="ECO:0000313" key="4">
    <source>
        <dbReference type="Proteomes" id="UP000292402"/>
    </source>
</evidence>
<name>A0A4Q4MTD4_9PLEO</name>
<dbReference type="AlphaFoldDB" id="A0A4Q4MTD4"/>
<reference evidence="4" key="1">
    <citation type="journal article" date="2019" name="bioRxiv">
        <title>Genomics, evolutionary history and diagnostics of the Alternaria alternata species group including apple and Asian pear pathotypes.</title>
        <authorList>
            <person name="Armitage A.D."/>
            <person name="Cockerton H.M."/>
            <person name="Sreenivasaprasad S."/>
            <person name="Woodhall J.W."/>
            <person name="Lane C.R."/>
            <person name="Harrison R.J."/>
            <person name="Clarkson J.P."/>
        </authorList>
    </citation>
    <scope>NUCLEOTIDE SEQUENCE [LARGE SCALE GENOMIC DNA]</scope>
    <source>
        <strain evidence="4">FERA 1082</strain>
    </source>
</reference>
<comment type="caution">
    <text evidence="3">The sequence shown here is derived from an EMBL/GenBank/DDBJ whole genome shotgun (WGS) entry which is preliminary data.</text>
</comment>
<dbReference type="OrthoDB" id="3793088at2759"/>
<dbReference type="EMBL" id="PDXA01000005">
    <property type="protein sequence ID" value="RYN58296.1"/>
    <property type="molecule type" value="Genomic_DNA"/>
</dbReference>
<proteinExistence type="predicted"/>
<dbReference type="Proteomes" id="UP000292402">
    <property type="component" value="Unassembled WGS sequence"/>
</dbReference>
<keyword evidence="1" id="KW-0175">Coiled coil</keyword>
<evidence type="ECO:0000256" key="1">
    <source>
        <dbReference type="SAM" id="Coils"/>
    </source>
</evidence>
<evidence type="ECO:0000313" key="3">
    <source>
        <dbReference type="EMBL" id="RYN58296.1"/>
    </source>
</evidence>
<feature type="coiled-coil region" evidence="1">
    <location>
        <begin position="265"/>
        <end position="302"/>
    </location>
</feature>
<gene>
    <name evidence="3" type="ORF">AA0114_g2059</name>
</gene>
<evidence type="ECO:0000256" key="2">
    <source>
        <dbReference type="SAM" id="MobiDB-lite"/>
    </source>
</evidence>
<organism evidence="3 4">
    <name type="scientific">Alternaria tenuissima</name>
    <dbReference type="NCBI Taxonomy" id="119927"/>
    <lineage>
        <taxon>Eukaryota</taxon>
        <taxon>Fungi</taxon>
        <taxon>Dikarya</taxon>
        <taxon>Ascomycota</taxon>
        <taxon>Pezizomycotina</taxon>
        <taxon>Dothideomycetes</taxon>
        <taxon>Pleosporomycetidae</taxon>
        <taxon>Pleosporales</taxon>
        <taxon>Pleosporineae</taxon>
        <taxon>Pleosporaceae</taxon>
        <taxon>Alternaria</taxon>
        <taxon>Alternaria sect. Alternaria</taxon>
        <taxon>Alternaria alternata complex</taxon>
    </lineage>
</organism>
<feature type="compositionally biased region" description="Acidic residues" evidence="2">
    <location>
        <begin position="188"/>
        <end position="204"/>
    </location>
</feature>
<feature type="compositionally biased region" description="Polar residues" evidence="2">
    <location>
        <begin position="175"/>
        <end position="186"/>
    </location>
</feature>
<protein>
    <submittedName>
        <fullName evidence="3">Uncharacterized protein</fullName>
    </submittedName>
</protein>
<accession>A0A4Q4MTD4</accession>
<feature type="region of interest" description="Disordered" evidence="2">
    <location>
        <begin position="175"/>
        <end position="222"/>
    </location>
</feature>
<sequence>MTVAIANLAQLRKELGVEGQALLDYAPYSKIGYAPQTYDQCAVPFKLLFGQITDYYTKKLLVVWILLYPPNKEGDHAEVQFHSLDPETKKLTRHDDSNISATITTVADAFRTPKKGSKSKHVALAKYYFLEILAKRSEKPGHRDELTIPISITRTLVEGLKAACRDFEGEANASLLDTQSRSQSATLVDDDEDSVLSDAPEDPFEPTQPITPATAPASVSKHADILTRRNSPQQTYSASDTQLFEDLTELQDEEDEIHRSKGEIVAEIAESKLALQEINEELRKNEEKNRMFEEKLVRITARREQLLEGVSAMEAYRLGGEMMNKR</sequence>
<feature type="compositionally biased region" description="Low complexity" evidence="2">
    <location>
        <begin position="207"/>
        <end position="217"/>
    </location>
</feature>